<sequence length="62" mass="7099">MYINGRTVAVQGRLAVYTKPPHTLLVRAPWERAAQQSGARCVFRTQWNTDRRTGPLCEILIM</sequence>
<dbReference type="Proteomes" id="UP001162483">
    <property type="component" value="Unassembled WGS sequence"/>
</dbReference>
<keyword evidence="2" id="KW-1185">Reference proteome</keyword>
<protein>
    <recommendedName>
        <fullName evidence="3">Single-stranded DNA-binding protein</fullName>
    </recommendedName>
</protein>
<organism evidence="1 2">
    <name type="scientific">Staurois parvus</name>
    <dbReference type="NCBI Taxonomy" id="386267"/>
    <lineage>
        <taxon>Eukaryota</taxon>
        <taxon>Metazoa</taxon>
        <taxon>Chordata</taxon>
        <taxon>Craniata</taxon>
        <taxon>Vertebrata</taxon>
        <taxon>Euteleostomi</taxon>
        <taxon>Amphibia</taxon>
        <taxon>Batrachia</taxon>
        <taxon>Anura</taxon>
        <taxon>Neobatrachia</taxon>
        <taxon>Ranoidea</taxon>
        <taxon>Ranidae</taxon>
        <taxon>Staurois</taxon>
    </lineage>
</organism>
<reference evidence="1" key="1">
    <citation type="submission" date="2023-05" db="EMBL/GenBank/DDBJ databases">
        <authorList>
            <person name="Stuckert A."/>
        </authorList>
    </citation>
    <scope>NUCLEOTIDE SEQUENCE</scope>
</reference>
<evidence type="ECO:0008006" key="3">
    <source>
        <dbReference type="Google" id="ProtNLM"/>
    </source>
</evidence>
<gene>
    <name evidence="1" type="ORF">SPARVUS_LOCUS7865604</name>
</gene>
<proteinExistence type="predicted"/>
<name>A0ABN9DNJ1_9NEOB</name>
<accession>A0ABN9DNJ1</accession>
<evidence type="ECO:0000313" key="2">
    <source>
        <dbReference type="Proteomes" id="UP001162483"/>
    </source>
</evidence>
<evidence type="ECO:0000313" key="1">
    <source>
        <dbReference type="EMBL" id="CAI9574047.1"/>
    </source>
</evidence>
<dbReference type="EMBL" id="CATNWA010014623">
    <property type="protein sequence ID" value="CAI9574047.1"/>
    <property type="molecule type" value="Genomic_DNA"/>
</dbReference>
<comment type="caution">
    <text evidence="1">The sequence shown here is derived from an EMBL/GenBank/DDBJ whole genome shotgun (WGS) entry which is preliminary data.</text>
</comment>